<evidence type="ECO:0000313" key="8">
    <source>
        <dbReference type="EMBL" id="QJE71864.1"/>
    </source>
</evidence>
<evidence type="ECO:0000256" key="4">
    <source>
        <dbReference type="ARBA" id="ARBA00022989"/>
    </source>
</evidence>
<dbReference type="InterPro" id="IPR036259">
    <property type="entry name" value="MFS_trans_sf"/>
</dbReference>
<dbReference type="InterPro" id="IPR011701">
    <property type="entry name" value="MFS"/>
</dbReference>
<feature type="transmembrane region" description="Helical" evidence="6">
    <location>
        <begin position="121"/>
        <end position="141"/>
    </location>
</feature>
<gene>
    <name evidence="8" type="ORF">HHL28_00925</name>
</gene>
<dbReference type="Proteomes" id="UP000501891">
    <property type="component" value="Chromosome"/>
</dbReference>
<reference evidence="8" key="1">
    <citation type="submission" date="2020-04" db="EMBL/GenBank/DDBJ databases">
        <title>A desert anoxygenic phototrophic bacterium fixes CO2 using RubisCO under aerobic conditions.</title>
        <authorList>
            <person name="Tang K."/>
        </authorList>
    </citation>
    <scope>NUCLEOTIDE SEQUENCE [LARGE SCALE GENOMIC DNA]</scope>
    <source>
        <strain evidence="8">MIMtkB3</strain>
    </source>
</reference>
<feature type="domain" description="Major facilitator superfamily (MFS) profile" evidence="7">
    <location>
        <begin position="1"/>
        <end position="383"/>
    </location>
</feature>
<dbReference type="CDD" id="cd17324">
    <property type="entry name" value="MFS_NepI_like"/>
    <property type="match status" value="1"/>
</dbReference>
<evidence type="ECO:0000256" key="2">
    <source>
        <dbReference type="ARBA" id="ARBA00022475"/>
    </source>
</evidence>
<evidence type="ECO:0000256" key="6">
    <source>
        <dbReference type="SAM" id="Phobius"/>
    </source>
</evidence>
<sequence length="411" mass="42386">MTAVQFVSVLSFMVVMPLGPDMSQALGFSPSLVGWVTASYTLTAAVSGIAAALVLDRFDRRPALGLCMLGLVASNVAAGLAWSLEALVAARVMAGLFGGPAGALAVAIVADNVPPERRGQAMGTVMGAISLSAVLGVPGALEVGHRFGWPAPFFSVAALSLVIVLGSLAQLPPQRHHLNQEAALPTDITGAALRLLRMGSRPLSLLAFTLAAVAILPGFLVITNLAVFVQFNLGFPREQLGLLYMIGGGISFFGMRWTGRLVDRFGSTPVTTVSTLVLAALLYVLYFDWHWLALPVLGLVPAFMFFNTARMVAQNTAVSKVPEPAERAGFMALVQAVTQIAGGAGSALGAAMLTAGPDGKLAGMPALALIGILVSLAGPPLMAALERRIPRSATESHRVKAVAAKGSGVGG</sequence>
<evidence type="ECO:0000313" key="9">
    <source>
        <dbReference type="Proteomes" id="UP000501891"/>
    </source>
</evidence>
<accession>A0A858R395</accession>
<organism evidence="8 9">
    <name type="scientific">Aerophototrophica crusticola</name>
    <dbReference type="NCBI Taxonomy" id="1709002"/>
    <lineage>
        <taxon>Bacteria</taxon>
        <taxon>Pseudomonadati</taxon>
        <taxon>Pseudomonadota</taxon>
        <taxon>Alphaproteobacteria</taxon>
        <taxon>Rhodospirillales</taxon>
        <taxon>Rhodospirillaceae</taxon>
        <taxon>Aerophototrophica</taxon>
    </lineage>
</organism>
<feature type="transmembrane region" description="Helical" evidence="6">
    <location>
        <begin position="241"/>
        <end position="258"/>
    </location>
</feature>
<feature type="transmembrane region" description="Helical" evidence="6">
    <location>
        <begin position="366"/>
        <end position="385"/>
    </location>
</feature>
<dbReference type="PANTHER" id="PTHR43124:SF3">
    <property type="entry name" value="CHLORAMPHENICOL EFFLUX PUMP RV0191"/>
    <property type="match status" value="1"/>
</dbReference>
<dbReference type="InterPro" id="IPR050189">
    <property type="entry name" value="MFS_Efflux_Transporters"/>
</dbReference>
<dbReference type="Gene3D" id="1.20.1250.20">
    <property type="entry name" value="MFS general substrate transporter like domains"/>
    <property type="match status" value="1"/>
</dbReference>
<name>A0A858R395_9PROT</name>
<dbReference type="GO" id="GO:0005886">
    <property type="term" value="C:plasma membrane"/>
    <property type="evidence" value="ECO:0007669"/>
    <property type="project" value="UniProtKB-SubCell"/>
</dbReference>
<protein>
    <submittedName>
        <fullName evidence="8">MFS transporter</fullName>
    </submittedName>
</protein>
<feature type="transmembrane region" description="Helical" evidence="6">
    <location>
        <begin position="292"/>
        <end position="309"/>
    </location>
</feature>
<dbReference type="SUPFAM" id="SSF103473">
    <property type="entry name" value="MFS general substrate transporter"/>
    <property type="match status" value="1"/>
</dbReference>
<feature type="transmembrane region" description="Helical" evidence="6">
    <location>
        <begin position="203"/>
        <end position="229"/>
    </location>
</feature>
<keyword evidence="9" id="KW-1185">Reference proteome</keyword>
<keyword evidence="5 6" id="KW-0472">Membrane</keyword>
<evidence type="ECO:0000256" key="5">
    <source>
        <dbReference type="ARBA" id="ARBA00023136"/>
    </source>
</evidence>
<proteinExistence type="predicted"/>
<feature type="transmembrane region" description="Helical" evidence="6">
    <location>
        <begin position="35"/>
        <end position="55"/>
    </location>
</feature>
<dbReference type="InterPro" id="IPR020846">
    <property type="entry name" value="MFS_dom"/>
</dbReference>
<feature type="transmembrane region" description="Helical" evidence="6">
    <location>
        <begin position="88"/>
        <end position="109"/>
    </location>
</feature>
<dbReference type="KEGG" id="acru:HHL28_00925"/>
<feature type="transmembrane region" description="Helical" evidence="6">
    <location>
        <begin position="330"/>
        <end position="354"/>
    </location>
</feature>
<feature type="transmembrane region" description="Helical" evidence="6">
    <location>
        <begin position="265"/>
        <end position="286"/>
    </location>
</feature>
<dbReference type="GO" id="GO:0022857">
    <property type="term" value="F:transmembrane transporter activity"/>
    <property type="evidence" value="ECO:0007669"/>
    <property type="project" value="InterPro"/>
</dbReference>
<dbReference type="PROSITE" id="PS50850">
    <property type="entry name" value="MFS"/>
    <property type="match status" value="1"/>
</dbReference>
<keyword evidence="3 6" id="KW-0812">Transmembrane</keyword>
<keyword evidence="4 6" id="KW-1133">Transmembrane helix</keyword>
<dbReference type="AlphaFoldDB" id="A0A858R395"/>
<evidence type="ECO:0000256" key="1">
    <source>
        <dbReference type="ARBA" id="ARBA00004651"/>
    </source>
</evidence>
<dbReference type="EMBL" id="CP051775">
    <property type="protein sequence ID" value="QJE71864.1"/>
    <property type="molecule type" value="Genomic_DNA"/>
</dbReference>
<evidence type="ECO:0000256" key="3">
    <source>
        <dbReference type="ARBA" id="ARBA00022692"/>
    </source>
</evidence>
<feature type="transmembrane region" description="Helical" evidence="6">
    <location>
        <begin position="62"/>
        <end position="82"/>
    </location>
</feature>
<comment type="subcellular location">
    <subcellularLocation>
        <location evidence="1">Cell membrane</location>
        <topology evidence="1">Multi-pass membrane protein</topology>
    </subcellularLocation>
</comment>
<keyword evidence="2" id="KW-1003">Cell membrane</keyword>
<evidence type="ECO:0000259" key="7">
    <source>
        <dbReference type="PROSITE" id="PS50850"/>
    </source>
</evidence>
<feature type="transmembrane region" description="Helical" evidence="6">
    <location>
        <begin position="147"/>
        <end position="169"/>
    </location>
</feature>
<dbReference type="PANTHER" id="PTHR43124">
    <property type="entry name" value="PURINE EFFLUX PUMP PBUE"/>
    <property type="match status" value="1"/>
</dbReference>
<dbReference type="Pfam" id="PF07690">
    <property type="entry name" value="MFS_1"/>
    <property type="match status" value="1"/>
</dbReference>